<dbReference type="Proteomes" id="UP000265520">
    <property type="component" value="Unassembled WGS sequence"/>
</dbReference>
<evidence type="ECO:0000313" key="2">
    <source>
        <dbReference type="Proteomes" id="UP000265520"/>
    </source>
</evidence>
<keyword evidence="2" id="KW-1185">Reference proteome</keyword>
<name>A0A392UQN6_9FABA</name>
<proteinExistence type="predicted"/>
<comment type="caution">
    <text evidence="1">The sequence shown here is derived from an EMBL/GenBank/DDBJ whole genome shotgun (WGS) entry which is preliminary data.</text>
</comment>
<dbReference type="EMBL" id="LXQA010867794">
    <property type="protein sequence ID" value="MCI74786.1"/>
    <property type="molecule type" value="Genomic_DNA"/>
</dbReference>
<protein>
    <submittedName>
        <fullName evidence="1">Uncharacterized protein</fullName>
    </submittedName>
</protein>
<reference evidence="1 2" key="1">
    <citation type="journal article" date="2018" name="Front. Plant Sci.">
        <title>Red Clover (Trifolium pratense) and Zigzag Clover (T. medium) - A Picture of Genomic Similarities and Differences.</title>
        <authorList>
            <person name="Dluhosova J."/>
            <person name="Istvanek J."/>
            <person name="Nedelnik J."/>
            <person name="Repkova J."/>
        </authorList>
    </citation>
    <scope>NUCLEOTIDE SEQUENCE [LARGE SCALE GENOMIC DNA]</scope>
    <source>
        <strain evidence="2">cv. 10/8</strain>
        <tissue evidence="1">Leaf</tissue>
    </source>
</reference>
<dbReference type="AlphaFoldDB" id="A0A392UQN6"/>
<sequence length="28" mass="3145">MPLSIMKKLNCGEANPVRMTLILADRTK</sequence>
<organism evidence="1 2">
    <name type="scientific">Trifolium medium</name>
    <dbReference type="NCBI Taxonomy" id="97028"/>
    <lineage>
        <taxon>Eukaryota</taxon>
        <taxon>Viridiplantae</taxon>
        <taxon>Streptophyta</taxon>
        <taxon>Embryophyta</taxon>
        <taxon>Tracheophyta</taxon>
        <taxon>Spermatophyta</taxon>
        <taxon>Magnoliopsida</taxon>
        <taxon>eudicotyledons</taxon>
        <taxon>Gunneridae</taxon>
        <taxon>Pentapetalae</taxon>
        <taxon>rosids</taxon>
        <taxon>fabids</taxon>
        <taxon>Fabales</taxon>
        <taxon>Fabaceae</taxon>
        <taxon>Papilionoideae</taxon>
        <taxon>50 kb inversion clade</taxon>
        <taxon>NPAAA clade</taxon>
        <taxon>Hologalegina</taxon>
        <taxon>IRL clade</taxon>
        <taxon>Trifolieae</taxon>
        <taxon>Trifolium</taxon>
    </lineage>
</organism>
<accession>A0A392UQN6</accession>
<feature type="non-terminal residue" evidence="1">
    <location>
        <position position="28"/>
    </location>
</feature>
<evidence type="ECO:0000313" key="1">
    <source>
        <dbReference type="EMBL" id="MCI74786.1"/>
    </source>
</evidence>